<evidence type="ECO:0000313" key="2">
    <source>
        <dbReference type="Proteomes" id="UP000033831"/>
    </source>
</evidence>
<protein>
    <recommendedName>
        <fullName evidence="3">Zinc-binding domain-containing protein</fullName>
    </recommendedName>
</protein>
<organism evidence="1 2">
    <name type="scientific">Candidatus Nomurabacteria bacterium GW2011_GWF2_43_8</name>
    <dbReference type="NCBI Taxonomy" id="1618779"/>
    <lineage>
        <taxon>Bacteria</taxon>
        <taxon>Candidatus Nomuraibacteriota</taxon>
    </lineage>
</organism>
<accession>A0A0G1IFL4</accession>
<dbReference type="EMBL" id="LCGX01000049">
    <property type="protein sequence ID" value="KKT21974.1"/>
    <property type="molecule type" value="Genomic_DNA"/>
</dbReference>
<evidence type="ECO:0000313" key="1">
    <source>
        <dbReference type="EMBL" id="KKT21974.1"/>
    </source>
</evidence>
<reference evidence="1 2" key="1">
    <citation type="journal article" date="2015" name="Nature">
        <title>rRNA introns, odd ribosomes, and small enigmatic genomes across a large radiation of phyla.</title>
        <authorList>
            <person name="Brown C.T."/>
            <person name="Hug L.A."/>
            <person name="Thomas B.C."/>
            <person name="Sharon I."/>
            <person name="Castelle C.J."/>
            <person name="Singh A."/>
            <person name="Wilkins M.J."/>
            <person name="Williams K.H."/>
            <person name="Banfield J.F."/>
        </authorList>
    </citation>
    <scope>NUCLEOTIDE SEQUENCE [LARGE SCALE GENOMIC DNA]</scope>
</reference>
<dbReference type="AlphaFoldDB" id="A0A0G1IFL4"/>
<gene>
    <name evidence="1" type="ORF">UW07_C0049G0004</name>
</gene>
<dbReference type="Proteomes" id="UP000033831">
    <property type="component" value="Unassembled WGS sequence"/>
</dbReference>
<evidence type="ECO:0008006" key="3">
    <source>
        <dbReference type="Google" id="ProtNLM"/>
    </source>
</evidence>
<comment type="caution">
    <text evidence="1">The sequence shown here is derived from an EMBL/GenBank/DDBJ whole genome shotgun (WGS) entry which is preliminary data.</text>
</comment>
<name>A0A0G1IFL4_9BACT</name>
<sequence length="582" mass="68129">MEHKPENRICQNCKKDFIIETEDFNFYEKIKVPPPTFCPECRMIRRLRARNERALFKTNCGLCGKSTVTMYNPQNQFVVYCNSCYLSDKWDPLDYGRDYDFSKPFFIQFANLMKVVPRKTVHSIGGGVNTEYSNYLVNAKESYLSYSVTGSERIYHSRVVDNSKECVDCSNIKECESCYENIFGTKNYGSVYLVDSRNCIDSKFLFDCANCSDCFMSANLRNKKYIFRGEQFTKEKYNELLLNIKTDSFKIKENLIQEFKKMIKSFAIHRFARIFKSENCTGNHIENSKNVKNSFEIFKAEDSKYSARLTDGPADLYDVMGSGKSELVYEASGAAWGSQNSAFFSSGGVTVDSQYCDFCINVSNCFGSISLSHNKNVILNKQYSKEEYEKLRKKIIEHMNSMPYIDNRGIKYVYGEFFPQICIPHSYNQSTAQEYFPLTKEEIENRGYLWRNSEEKKYQPTFSNNTIPDSIGEISDNFSEEIIECSHKNKCKHICTGVFRVHPNELIYLRKWNLPIPRLCPNCRYYERLNFRTLLKLYKRICMCNQTTHNHHDKCMTEFETSYAPDRPEKVYCESCYNKEIY</sequence>
<proteinExistence type="predicted"/>